<comment type="caution">
    <text evidence="18">The sequence shown here is derived from an EMBL/GenBank/DDBJ whole genome shotgun (WGS) entry which is preliminary data.</text>
</comment>
<dbReference type="InterPro" id="IPR001478">
    <property type="entry name" value="PDZ"/>
</dbReference>
<dbReference type="Pfam" id="PF17820">
    <property type="entry name" value="PDZ_6"/>
    <property type="match status" value="1"/>
</dbReference>
<evidence type="ECO:0000256" key="12">
    <source>
        <dbReference type="ARBA" id="ARBA00023016"/>
    </source>
</evidence>
<evidence type="ECO:0000313" key="19">
    <source>
        <dbReference type="Proteomes" id="UP000278222"/>
    </source>
</evidence>
<evidence type="ECO:0000256" key="8">
    <source>
        <dbReference type="ARBA" id="ARBA00022737"/>
    </source>
</evidence>
<comment type="catalytic activity">
    <reaction evidence="1">
        <text>Acts on substrates that are at least partially unfolded. The cleavage site P1 residue is normally between a pair of hydrophobic residues, such as Val-|-Val.</text>
        <dbReference type="EC" id="3.4.21.107"/>
    </reaction>
</comment>
<feature type="active site" description="Charge relay system" evidence="14">
    <location>
        <position position="151"/>
    </location>
</feature>
<dbReference type="AlphaFoldDB" id="A0A3N1KJZ4"/>
<evidence type="ECO:0000256" key="16">
    <source>
        <dbReference type="SAM" id="MobiDB-lite"/>
    </source>
</evidence>
<dbReference type="Pfam" id="PF13365">
    <property type="entry name" value="Trypsin_2"/>
    <property type="match status" value="1"/>
</dbReference>
<evidence type="ECO:0000256" key="14">
    <source>
        <dbReference type="PIRSR" id="PIRSR611782-1"/>
    </source>
</evidence>
<evidence type="ECO:0000256" key="11">
    <source>
        <dbReference type="ARBA" id="ARBA00022825"/>
    </source>
</evidence>
<dbReference type="InterPro" id="IPR011782">
    <property type="entry name" value="Pept_S1C_Do"/>
</dbReference>
<dbReference type="PANTHER" id="PTHR22939">
    <property type="entry name" value="SERINE PROTEASE FAMILY S1C HTRA-RELATED"/>
    <property type="match status" value="1"/>
</dbReference>
<evidence type="ECO:0000256" key="15">
    <source>
        <dbReference type="PIRSR" id="PIRSR611782-2"/>
    </source>
</evidence>
<dbReference type="Proteomes" id="UP000278222">
    <property type="component" value="Unassembled WGS sequence"/>
</dbReference>
<comment type="subcellular location">
    <subcellularLocation>
        <location evidence="2">Periplasm</location>
    </subcellularLocation>
</comment>
<dbReference type="PRINTS" id="PR00834">
    <property type="entry name" value="PROTEASES2C"/>
</dbReference>
<keyword evidence="12" id="KW-0346">Stress response</keyword>
<dbReference type="Gene3D" id="2.30.42.10">
    <property type="match status" value="2"/>
</dbReference>
<evidence type="ECO:0000256" key="10">
    <source>
        <dbReference type="ARBA" id="ARBA00022801"/>
    </source>
</evidence>
<keyword evidence="9" id="KW-0574">Periplasm</keyword>
<protein>
    <recommendedName>
        <fullName evidence="5">Probable periplasmic serine endoprotease DegP-like</fullName>
        <ecNumber evidence="4">3.4.21.107</ecNumber>
    </recommendedName>
    <alternativeName>
        <fullName evidence="13">Protease Do</fullName>
    </alternativeName>
</protein>
<feature type="binding site" evidence="15">
    <location>
        <position position="151"/>
    </location>
    <ligand>
        <name>substrate</name>
    </ligand>
</feature>
<gene>
    <name evidence="18" type="ORF">EDC65_5006</name>
</gene>
<dbReference type="SUPFAM" id="SSF50494">
    <property type="entry name" value="Trypsin-like serine proteases"/>
    <property type="match status" value="1"/>
</dbReference>
<dbReference type="PANTHER" id="PTHR22939:SF130">
    <property type="entry name" value="PERIPLASMIC SERINE ENDOPROTEASE DEGP-LIKE-RELATED"/>
    <property type="match status" value="1"/>
</dbReference>
<dbReference type="SUPFAM" id="SSF50156">
    <property type="entry name" value="PDZ domain-like"/>
    <property type="match status" value="2"/>
</dbReference>
<evidence type="ECO:0000256" key="4">
    <source>
        <dbReference type="ARBA" id="ARBA00013035"/>
    </source>
</evidence>
<dbReference type="GO" id="GO:0042597">
    <property type="term" value="C:periplasmic space"/>
    <property type="evidence" value="ECO:0007669"/>
    <property type="project" value="UniProtKB-SubCell"/>
</dbReference>
<evidence type="ECO:0000313" key="18">
    <source>
        <dbReference type="EMBL" id="ROP81151.1"/>
    </source>
</evidence>
<dbReference type="Pfam" id="PF13180">
    <property type="entry name" value="PDZ_2"/>
    <property type="match status" value="1"/>
</dbReference>
<comment type="similarity">
    <text evidence="3">Belongs to the peptidase S1C family.</text>
</comment>
<dbReference type="InterPro" id="IPR009003">
    <property type="entry name" value="Peptidase_S1_PA"/>
</dbReference>
<keyword evidence="10" id="KW-0378">Hydrolase</keyword>
<sequence length="523" mass="54942">MGRMMTVAAVGGVSMTRDGAARNDTARNGGARQRGLGRVGSACVATMVAVLAWTSAASARAAPESFADLAAKLLPSVVNVSTAQQARGGATATTPQRRLPEVPQFPPGSPFEDFFREFFDRNRPDSTPRRATSLGSGFIIDASGLVVTNNHVIADADEITVILQDDTSLKAEVVGRDTKTDLALLRVKSSKPLTAVKFGDSDAARVGDWVLAIGNPFGLGGSVTAGILSARQRDINSGPYDDFIQTDASINRGNSGGPLFNMAGEVIGVNTAIFSPSGGSIGIGFAIPSALARPVIQQIKDFGRTRRGWLGVRIQGVTDEIAETLGLGKARGALVASTNDKGPAAEGGILAGDVVLTFDGREITDMRRLPRVVAETPINKRAKVVVWRKGREMAFDVKVGELDEREEAEQVAAVPKGGEQKPATAEALGLSLSTLSADLKQKFSIGDEIAGVVVTAVTANSPAAEKGVRAGDVILEVGQEEVKNPAEVAAKVEDARKANRKSLLLLIDRQGDLRFVALRIDRN</sequence>
<evidence type="ECO:0000256" key="13">
    <source>
        <dbReference type="ARBA" id="ARBA00032850"/>
    </source>
</evidence>
<organism evidence="18 19">
    <name type="scientific">Stella humosa</name>
    <dbReference type="NCBI Taxonomy" id="94"/>
    <lineage>
        <taxon>Bacteria</taxon>
        <taxon>Pseudomonadati</taxon>
        <taxon>Pseudomonadota</taxon>
        <taxon>Alphaproteobacteria</taxon>
        <taxon>Rhodospirillales</taxon>
        <taxon>Stellaceae</taxon>
        <taxon>Stella</taxon>
    </lineage>
</organism>
<feature type="domain" description="PDZ" evidence="17">
    <location>
        <begin position="299"/>
        <end position="366"/>
    </location>
</feature>
<accession>A0A3N1KJZ4</accession>
<dbReference type="PROSITE" id="PS50106">
    <property type="entry name" value="PDZ"/>
    <property type="match status" value="2"/>
</dbReference>
<evidence type="ECO:0000256" key="6">
    <source>
        <dbReference type="ARBA" id="ARBA00022670"/>
    </source>
</evidence>
<feature type="active site" description="Charge relay system" evidence="14">
    <location>
        <position position="255"/>
    </location>
</feature>
<evidence type="ECO:0000256" key="3">
    <source>
        <dbReference type="ARBA" id="ARBA00010541"/>
    </source>
</evidence>
<feature type="compositionally biased region" description="Low complexity" evidence="16">
    <location>
        <begin position="85"/>
        <end position="97"/>
    </location>
</feature>
<dbReference type="GO" id="GO:0004252">
    <property type="term" value="F:serine-type endopeptidase activity"/>
    <property type="evidence" value="ECO:0007669"/>
    <property type="project" value="InterPro"/>
</dbReference>
<feature type="active site" description="Charge relay system" evidence="14">
    <location>
        <position position="181"/>
    </location>
</feature>
<feature type="binding site" evidence="15">
    <location>
        <begin position="253"/>
        <end position="255"/>
    </location>
    <ligand>
        <name>substrate</name>
    </ligand>
</feature>
<dbReference type="EC" id="3.4.21.107" evidence="4"/>
<feature type="region of interest" description="Disordered" evidence="16">
    <location>
        <begin position="85"/>
        <end position="106"/>
    </location>
</feature>
<feature type="binding site" evidence="15">
    <location>
        <position position="181"/>
    </location>
    <ligand>
        <name>substrate</name>
    </ligand>
</feature>
<dbReference type="CDD" id="cd10839">
    <property type="entry name" value="cpPDZ1_DegP-like"/>
    <property type="match status" value="1"/>
</dbReference>
<keyword evidence="8" id="KW-0677">Repeat</keyword>
<dbReference type="SMART" id="SM00228">
    <property type="entry name" value="PDZ"/>
    <property type="match status" value="2"/>
</dbReference>
<dbReference type="Gene3D" id="2.40.10.120">
    <property type="match status" value="1"/>
</dbReference>
<dbReference type="InterPro" id="IPR036034">
    <property type="entry name" value="PDZ_sf"/>
</dbReference>
<evidence type="ECO:0000256" key="1">
    <source>
        <dbReference type="ARBA" id="ARBA00001772"/>
    </source>
</evidence>
<dbReference type="InterPro" id="IPR001940">
    <property type="entry name" value="Peptidase_S1C"/>
</dbReference>
<dbReference type="EMBL" id="RJKX01000018">
    <property type="protein sequence ID" value="ROP81151.1"/>
    <property type="molecule type" value="Genomic_DNA"/>
</dbReference>
<evidence type="ECO:0000256" key="9">
    <source>
        <dbReference type="ARBA" id="ARBA00022764"/>
    </source>
</evidence>
<evidence type="ECO:0000256" key="7">
    <source>
        <dbReference type="ARBA" id="ARBA00022729"/>
    </source>
</evidence>
<proteinExistence type="inferred from homology"/>
<reference evidence="18 19" key="1">
    <citation type="submission" date="2018-11" db="EMBL/GenBank/DDBJ databases">
        <title>Genomic Encyclopedia of Type Strains, Phase IV (KMG-IV): sequencing the most valuable type-strain genomes for metagenomic binning, comparative biology and taxonomic classification.</title>
        <authorList>
            <person name="Goeker M."/>
        </authorList>
    </citation>
    <scope>NUCLEOTIDE SEQUENCE [LARGE SCALE GENOMIC DNA]</scope>
    <source>
        <strain evidence="18 19">DSM 5900</strain>
    </source>
</reference>
<evidence type="ECO:0000256" key="5">
    <source>
        <dbReference type="ARBA" id="ARBA00013958"/>
    </source>
</evidence>
<evidence type="ECO:0000259" key="17">
    <source>
        <dbReference type="PROSITE" id="PS50106"/>
    </source>
</evidence>
<feature type="domain" description="PDZ" evidence="17">
    <location>
        <begin position="411"/>
        <end position="484"/>
    </location>
</feature>
<name>A0A3N1KJZ4_9PROT</name>
<dbReference type="NCBIfam" id="TIGR02037">
    <property type="entry name" value="degP_htrA_DO"/>
    <property type="match status" value="1"/>
</dbReference>
<keyword evidence="19" id="KW-1185">Reference proteome</keyword>
<keyword evidence="7" id="KW-0732">Signal</keyword>
<dbReference type="FunFam" id="2.40.10.120:FF:000007">
    <property type="entry name" value="Periplasmic serine endoprotease DegP-like"/>
    <property type="match status" value="1"/>
</dbReference>
<dbReference type="InterPro" id="IPR041489">
    <property type="entry name" value="PDZ_6"/>
</dbReference>
<dbReference type="GO" id="GO:0006508">
    <property type="term" value="P:proteolysis"/>
    <property type="evidence" value="ECO:0007669"/>
    <property type="project" value="UniProtKB-KW"/>
</dbReference>
<keyword evidence="6 18" id="KW-0645">Protease</keyword>
<evidence type="ECO:0000256" key="2">
    <source>
        <dbReference type="ARBA" id="ARBA00004418"/>
    </source>
</evidence>
<keyword evidence="11" id="KW-0720">Serine protease</keyword>